<evidence type="ECO:0000313" key="3">
    <source>
        <dbReference type="Proteomes" id="UP000460412"/>
    </source>
</evidence>
<dbReference type="AlphaFoldDB" id="A0A7X3SID0"/>
<dbReference type="SUPFAM" id="SSF47413">
    <property type="entry name" value="lambda repressor-like DNA-binding domains"/>
    <property type="match status" value="1"/>
</dbReference>
<protein>
    <submittedName>
        <fullName evidence="2">Helix-turn-helix domain-containing protein</fullName>
    </submittedName>
</protein>
<comment type="caution">
    <text evidence="2">The sequence shown here is derived from an EMBL/GenBank/DDBJ whole genome shotgun (WGS) entry which is preliminary data.</text>
</comment>
<dbReference type="RefSeq" id="WP_159750596.1">
    <property type="nucleotide sequence ID" value="NZ_CASSPE010000382.1"/>
</dbReference>
<organism evidence="2 3">
    <name type="scientific">Sporofaciens musculi</name>
    <dbReference type="NCBI Taxonomy" id="2681861"/>
    <lineage>
        <taxon>Bacteria</taxon>
        <taxon>Bacillati</taxon>
        <taxon>Bacillota</taxon>
        <taxon>Clostridia</taxon>
        <taxon>Lachnospirales</taxon>
        <taxon>Lachnospiraceae</taxon>
        <taxon>Sporofaciens</taxon>
    </lineage>
</organism>
<dbReference type="EMBL" id="WUQX01000001">
    <property type="protein sequence ID" value="MXP75295.1"/>
    <property type="molecule type" value="Genomic_DNA"/>
</dbReference>
<sequence>MRYPVISVERTGKRIRDICVRQGICAKEIQEYMGFSAVQSVYDWFHGKNLPSVDNLYALSRLLKVSMERLLVTSDQEETGRVCELMALPRKDSRKMVMWYREGIKFLSISL</sequence>
<dbReference type="SMART" id="SM00530">
    <property type="entry name" value="HTH_XRE"/>
    <property type="match status" value="1"/>
</dbReference>
<dbReference type="PROSITE" id="PS50943">
    <property type="entry name" value="HTH_CROC1"/>
    <property type="match status" value="1"/>
</dbReference>
<evidence type="ECO:0000259" key="1">
    <source>
        <dbReference type="PROSITE" id="PS50943"/>
    </source>
</evidence>
<evidence type="ECO:0000313" key="2">
    <source>
        <dbReference type="EMBL" id="MXP75295.1"/>
    </source>
</evidence>
<proteinExistence type="predicted"/>
<accession>A0A7X3SID0</accession>
<dbReference type="InterPro" id="IPR010982">
    <property type="entry name" value="Lambda_DNA-bd_dom_sf"/>
</dbReference>
<dbReference type="InterPro" id="IPR001387">
    <property type="entry name" value="Cro/C1-type_HTH"/>
</dbReference>
<name>A0A7X3SID0_9FIRM</name>
<dbReference type="GO" id="GO:0003677">
    <property type="term" value="F:DNA binding"/>
    <property type="evidence" value="ECO:0007669"/>
    <property type="project" value="InterPro"/>
</dbReference>
<dbReference type="Pfam" id="PF01381">
    <property type="entry name" value="HTH_3"/>
    <property type="match status" value="1"/>
</dbReference>
<gene>
    <name evidence="2" type="ORF">GN277_07830</name>
</gene>
<reference evidence="2 3" key="1">
    <citation type="submission" date="2019-12" db="EMBL/GenBank/DDBJ databases">
        <title>Sporaefaciens musculi gen. nov., sp. nov., a novel bacterium isolated from the caecum of an obese mouse.</title>
        <authorList>
            <person name="Rasmussen T.S."/>
            <person name="Streidl T."/>
            <person name="Hitch T.C.A."/>
            <person name="Wortmann E."/>
            <person name="Deptula P."/>
            <person name="Hansen M."/>
            <person name="Nielsen D.S."/>
            <person name="Clavel T."/>
            <person name="Vogensen F.K."/>
        </authorList>
    </citation>
    <scope>NUCLEOTIDE SEQUENCE [LARGE SCALE GENOMIC DNA]</scope>
    <source>
        <strain evidence="2 3">WCA-9-b2</strain>
    </source>
</reference>
<keyword evidence="3" id="KW-1185">Reference proteome</keyword>
<dbReference type="Gene3D" id="1.10.260.40">
    <property type="entry name" value="lambda repressor-like DNA-binding domains"/>
    <property type="match status" value="1"/>
</dbReference>
<feature type="domain" description="HTH cro/C1-type" evidence="1">
    <location>
        <begin position="15"/>
        <end position="70"/>
    </location>
</feature>
<dbReference type="Proteomes" id="UP000460412">
    <property type="component" value="Unassembled WGS sequence"/>
</dbReference>